<protein>
    <submittedName>
        <fullName evidence="1">LOC107395320-like protein</fullName>
    </submittedName>
</protein>
<evidence type="ECO:0000313" key="2">
    <source>
        <dbReference type="Proteomes" id="UP000822369"/>
    </source>
</evidence>
<dbReference type="AlphaFoldDB" id="A0A9D2YB87"/>
<dbReference type="Proteomes" id="UP000822369">
    <property type="component" value="Chromosome 9"/>
</dbReference>
<gene>
    <name evidence="1" type="ORF">G4P62_017789</name>
</gene>
<sequence length="26" mass="2804">GLYVHPVTKLVGLPKVPEDSDDTVPQ</sequence>
<organism evidence="1 2">
    <name type="scientific">Nothobranchius furzeri</name>
    <name type="common">Turquoise killifish</name>
    <dbReference type="NCBI Taxonomy" id="105023"/>
    <lineage>
        <taxon>Eukaryota</taxon>
        <taxon>Metazoa</taxon>
        <taxon>Chordata</taxon>
        <taxon>Craniata</taxon>
        <taxon>Vertebrata</taxon>
        <taxon>Euteleostomi</taxon>
        <taxon>Actinopterygii</taxon>
        <taxon>Neopterygii</taxon>
        <taxon>Teleostei</taxon>
        <taxon>Neoteleostei</taxon>
        <taxon>Acanthomorphata</taxon>
        <taxon>Ovalentaria</taxon>
        <taxon>Atherinomorphae</taxon>
        <taxon>Cyprinodontiformes</taxon>
        <taxon>Nothobranchiidae</taxon>
        <taxon>Nothobranchius</taxon>
    </lineage>
</organism>
<reference evidence="1" key="1">
    <citation type="submission" date="2020-03" db="EMBL/GenBank/DDBJ databases">
        <title>Intra-Species Differences in Population Size shape Life History and Genome Evolution.</title>
        <authorList>
            <person name="Willemsen D."/>
            <person name="Cui R."/>
            <person name="Valenzano D.R."/>
        </authorList>
    </citation>
    <scope>NUCLEOTIDE SEQUENCE</scope>
    <source>
        <strain evidence="1">GRZ</strain>
        <tissue evidence="1">Whole</tissue>
    </source>
</reference>
<name>A0A9D2YB87_NOTFU</name>
<accession>A0A9D2YB87</accession>
<proteinExistence type="predicted"/>
<comment type="caution">
    <text evidence="1">The sequence shown here is derived from an EMBL/GenBank/DDBJ whole genome shotgun (WGS) entry which is preliminary data.</text>
</comment>
<evidence type="ECO:0000313" key="1">
    <source>
        <dbReference type="EMBL" id="KAF7216169.1"/>
    </source>
</evidence>
<dbReference type="EMBL" id="JAAVVJ010000009">
    <property type="protein sequence ID" value="KAF7216169.1"/>
    <property type="molecule type" value="Genomic_DNA"/>
</dbReference>
<feature type="non-terminal residue" evidence="1">
    <location>
        <position position="1"/>
    </location>
</feature>